<comment type="subcellular location">
    <subcellularLocation>
        <location evidence="1">Cell membrane</location>
        <topology evidence="1">Multi-pass membrane protein</topology>
    </subcellularLocation>
</comment>
<feature type="transmembrane region" description="Helical" evidence="8">
    <location>
        <begin position="146"/>
        <end position="164"/>
    </location>
</feature>
<evidence type="ECO:0000256" key="8">
    <source>
        <dbReference type="SAM" id="Phobius"/>
    </source>
</evidence>
<evidence type="ECO:0000313" key="10">
    <source>
        <dbReference type="Proteomes" id="UP000186890"/>
    </source>
</evidence>
<dbReference type="InterPro" id="IPR024194">
    <property type="entry name" value="Ac/AlaTfrase_AlgI/DltB"/>
</dbReference>
<gene>
    <name evidence="9" type="ORF">BU202_05325</name>
</gene>
<dbReference type="Proteomes" id="UP000186890">
    <property type="component" value="Unassembled WGS sequence"/>
</dbReference>
<keyword evidence="4 8" id="KW-0812">Transmembrane</keyword>
<evidence type="ECO:0000256" key="1">
    <source>
        <dbReference type="ARBA" id="ARBA00004651"/>
    </source>
</evidence>
<dbReference type="AlphaFoldDB" id="A0A1Q8E7Z0"/>
<dbReference type="PIRSF" id="PIRSF016636">
    <property type="entry name" value="AlgI_DltB"/>
    <property type="match status" value="1"/>
</dbReference>
<comment type="similarity">
    <text evidence="2 7">Belongs to the membrane-bound acyltransferase family.</text>
</comment>
<organism evidence="9 10">
    <name type="scientific">Streptococcus cuniculi</name>
    <dbReference type="NCBI Taxonomy" id="1432788"/>
    <lineage>
        <taxon>Bacteria</taxon>
        <taxon>Bacillati</taxon>
        <taxon>Bacillota</taxon>
        <taxon>Bacilli</taxon>
        <taxon>Lactobacillales</taxon>
        <taxon>Streptococcaceae</taxon>
        <taxon>Streptococcus</taxon>
    </lineage>
</organism>
<evidence type="ECO:0000256" key="2">
    <source>
        <dbReference type="ARBA" id="ARBA00010323"/>
    </source>
</evidence>
<evidence type="ECO:0000256" key="7">
    <source>
        <dbReference type="PIRNR" id="PIRNR016636"/>
    </source>
</evidence>
<evidence type="ECO:0000256" key="5">
    <source>
        <dbReference type="ARBA" id="ARBA00022989"/>
    </source>
</evidence>
<dbReference type="Pfam" id="PF03062">
    <property type="entry name" value="MBOAT"/>
    <property type="match status" value="1"/>
</dbReference>
<protein>
    <recommendedName>
        <fullName evidence="11">MBOAT family protein</fullName>
    </recommendedName>
</protein>
<dbReference type="GO" id="GO:0016746">
    <property type="term" value="F:acyltransferase activity"/>
    <property type="evidence" value="ECO:0007669"/>
    <property type="project" value="UniProtKB-KW"/>
</dbReference>
<dbReference type="EMBL" id="MSJM01000004">
    <property type="protein sequence ID" value="OLF47886.1"/>
    <property type="molecule type" value="Genomic_DNA"/>
</dbReference>
<evidence type="ECO:0000256" key="4">
    <source>
        <dbReference type="ARBA" id="ARBA00022692"/>
    </source>
</evidence>
<name>A0A1Q8E7Z0_9STRE</name>
<dbReference type="InterPro" id="IPR028362">
    <property type="entry name" value="AlgI"/>
</dbReference>
<feature type="transmembrane region" description="Helical" evidence="8">
    <location>
        <begin position="64"/>
        <end position="82"/>
    </location>
</feature>
<dbReference type="GO" id="GO:0005886">
    <property type="term" value="C:plasma membrane"/>
    <property type="evidence" value="ECO:0007669"/>
    <property type="project" value="UniProtKB-SubCell"/>
</dbReference>
<accession>A0A1Q8E7Z0</accession>
<keyword evidence="3 7" id="KW-1003">Cell membrane</keyword>
<feature type="transmembrane region" description="Helical" evidence="8">
    <location>
        <begin position="41"/>
        <end position="58"/>
    </location>
</feature>
<comment type="caution">
    <text evidence="9">The sequence shown here is derived from an EMBL/GenBank/DDBJ whole genome shotgun (WGS) entry which is preliminary data.</text>
</comment>
<feature type="transmembrane region" description="Helical" evidence="8">
    <location>
        <begin position="473"/>
        <end position="497"/>
    </location>
</feature>
<dbReference type="PIRSF" id="PIRSF500217">
    <property type="entry name" value="AlgI"/>
    <property type="match status" value="1"/>
</dbReference>
<dbReference type="PANTHER" id="PTHR13285:SF18">
    <property type="entry name" value="PROTEIN-CYSTEINE N-PALMITOYLTRANSFERASE RASP"/>
    <property type="match status" value="1"/>
</dbReference>
<evidence type="ECO:0008006" key="11">
    <source>
        <dbReference type="Google" id="ProtNLM"/>
    </source>
</evidence>
<feature type="transmembrane region" description="Helical" evidence="8">
    <location>
        <begin position="382"/>
        <end position="399"/>
    </location>
</feature>
<evidence type="ECO:0000256" key="6">
    <source>
        <dbReference type="ARBA" id="ARBA00023136"/>
    </source>
</evidence>
<dbReference type="InterPro" id="IPR004299">
    <property type="entry name" value="MBOAT_fam"/>
</dbReference>
<feature type="transmembrane region" description="Helical" evidence="8">
    <location>
        <begin position="103"/>
        <end position="126"/>
    </location>
</feature>
<proteinExistence type="inferred from homology"/>
<keyword evidence="10" id="KW-1185">Reference proteome</keyword>
<keyword evidence="6 7" id="KW-0472">Membrane</keyword>
<dbReference type="PANTHER" id="PTHR13285">
    <property type="entry name" value="ACYLTRANSFERASE"/>
    <property type="match status" value="1"/>
</dbReference>
<dbReference type="GO" id="GO:0042121">
    <property type="term" value="P:alginic acid biosynthetic process"/>
    <property type="evidence" value="ECO:0007669"/>
    <property type="project" value="InterPro"/>
</dbReference>
<dbReference type="InterPro" id="IPR051085">
    <property type="entry name" value="MB_O-acyltransferase"/>
</dbReference>
<evidence type="ECO:0000313" key="9">
    <source>
        <dbReference type="EMBL" id="OLF47886.1"/>
    </source>
</evidence>
<feature type="transmembrane region" description="Helical" evidence="8">
    <location>
        <begin position="6"/>
        <end position="29"/>
    </location>
</feature>
<keyword evidence="5 8" id="KW-1133">Transmembrane helix</keyword>
<evidence type="ECO:0000256" key="3">
    <source>
        <dbReference type="ARBA" id="ARBA00022475"/>
    </source>
</evidence>
<dbReference type="OrthoDB" id="9805788at2"/>
<sequence>MLFTTQIFLFIFFPLSVLGYTIINGLTSLRSVRNLFGKKHIYIRNLFLIGCSLFFYMWSSFDNVFRFLFYIAVVYLIALWIEKARAKGYYLNIYQSSISQKRFYLALLPLWIGIFLTTFALIYYNYSNFLIQCWNLLFGDHIPPKSLLTPLGISFITFSSISYLTDIYRGQATAGNFLDCLLYLSFFPKVISGPIILWKDFQRQIGKNTVSLTLATDGINRIMVGFAKKVILADTFGACLAQISISAMDQVTALGTLVLYMLQIYYDFSGYSDIAIGLAKILGFEFKENFNFPYRSTSISEFWRRWHISLGTWFREYIYISLGGSRKGQRQTLRNLIVVFALTGIWHGAGFNYILWGGINALFVVTERIIHDKDFYKKTPTIVKYIITMGVVLLSWQLFRFQKLSDISIVLHAVLGKGTNQPIAYNWQYYYDVKIISLSLIGIIGATLLGSQRMKQWYYNVTSTTIGYLMQEIILLVIFIVAILFMVNSTYSPFIYFQY</sequence>
<feature type="transmembrane region" description="Helical" evidence="8">
    <location>
        <begin position="435"/>
        <end position="452"/>
    </location>
</feature>
<reference evidence="10" key="1">
    <citation type="submission" date="2016-12" db="EMBL/GenBank/DDBJ databases">
        <authorList>
            <person name="Gulvik C.A."/>
        </authorList>
    </citation>
    <scope>NUCLEOTIDE SEQUENCE [LARGE SCALE GENOMIC DNA]</scope>
    <source>
        <strain evidence="10">NED12-00049-6B</strain>
    </source>
</reference>
<keyword evidence="7" id="KW-0012">Acyltransferase</keyword>
<keyword evidence="7" id="KW-0808">Transferase</keyword>